<dbReference type="InterPro" id="IPR025714">
    <property type="entry name" value="Methyltranfer_dom"/>
</dbReference>
<protein>
    <recommendedName>
        <fullName evidence="1">Methyltransferase domain-containing protein</fullName>
    </recommendedName>
</protein>
<dbReference type="AlphaFoldDB" id="A0AA38XZX6"/>
<dbReference type="Proteomes" id="UP001172681">
    <property type="component" value="Unassembled WGS sequence"/>
</dbReference>
<evidence type="ECO:0000313" key="3">
    <source>
        <dbReference type="Proteomes" id="UP001172681"/>
    </source>
</evidence>
<dbReference type="CDD" id="cd02440">
    <property type="entry name" value="AdoMet_MTases"/>
    <property type="match status" value="1"/>
</dbReference>
<reference evidence="2" key="1">
    <citation type="submission" date="2022-10" db="EMBL/GenBank/DDBJ databases">
        <title>Culturing micro-colonial fungi from biological soil crusts in the Mojave desert and describing Neophaeococcomyces mojavensis, and introducing the new genera and species Taxawa tesnikishii.</title>
        <authorList>
            <person name="Kurbessoian T."/>
            <person name="Stajich J.E."/>
        </authorList>
    </citation>
    <scope>NUCLEOTIDE SEQUENCE</scope>
    <source>
        <strain evidence="2">TK_35</strain>
    </source>
</reference>
<evidence type="ECO:0000259" key="1">
    <source>
        <dbReference type="Pfam" id="PF13847"/>
    </source>
</evidence>
<dbReference type="SUPFAM" id="SSF53335">
    <property type="entry name" value="S-adenosyl-L-methionine-dependent methyltransferases"/>
    <property type="match status" value="1"/>
</dbReference>
<name>A0AA38XZX6_9EURO</name>
<dbReference type="InterPro" id="IPR029063">
    <property type="entry name" value="SAM-dependent_MTases_sf"/>
</dbReference>
<sequence length="268" mass="30028">MSANDKPTRGVQELRPYDVLTESFARRTAANSAPYLIDFIKPTDSILDVGCGSGSITLGFAQLVPQGHVIGIDVTEKELALARGAATAQGVKNVEFRFGDAHKLLEDFEDDTFNIVHAHQVLFHIHEPVKVLRYMRQLTRPGGLVASGDSADLVFWPHNPAFDKQKEIWYKMCDMKGTVPNAGRFSHVWAREVGFEWSQIQLGSKSEHYFGEAMRNFAAGASKVGYMFREAGMTTLEECQEIEKSYKEWAAKPESRILGLDGWILCRK</sequence>
<dbReference type="PANTHER" id="PTHR45128">
    <property type="entry name" value="METHYLTRANSFERASE TYPE 11"/>
    <property type="match status" value="1"/>
</dbReference>
<dbReference type="Pfam" id="PF13847">
    <property type="entry name" value="Methyltransf_31"/>
    <property type="match status" value="1"/>
</dbReference>
<proteinExistence type="predicted"/>
<evidence type="ECO:0000313" key="2">
    <source>
        <dbReference type="EMBL" id="KAJ9630378.1"/>
    </source>
</evidence>
<organism evidence="2 3">
    <name type="scientific">Knufia peltigerae</name>
    <dbReference type="NCBI Taxonomy" id="1002370"/>
    <lineage>
        <taxon>Eukaryota</taxon>
        <taxon>Fungi</taxon>
        <taxon>Dikarya</taxon>
        <taxon>Ascomycota</taxon>
        <taxon>Pezizomycotina</taxon>
        <taxon>Eurotiomycetes</taxon>
        <taxon>Chaetothyriomycetidae</taxon>
        <taxon>Chaetothyriales</taxon>
        <taxon>Trichomeriaceae</taxon>
        <taxon>Knufia</taxon>
    </lineage>
</organism>
<dbReference type="InterPro" id="IPR053173">
    <property type="entry name" value="SAM-binding_MTase"/>
</dbReference>
<feature type="domain" description="Methyltransferase" evidence="1">
    <location>
        <begin position="42"/>
        <end position="177"/>
    </location>
</feature>
<dbReference type="Gene3D" id="3.40.50.150">
    <property type="entry name" value="Vaccinia Virus protein VP39"/>
    <property type="match status" value="1"/>
</dbReference>
<gene>
    <name evidence="2" type="ORF">H2204_008443</name>
</gene>
<keyword evidence="3" id="KW-1185">Reference proteome</keyword>
<dbReference type="EMBL" id="JAPDRN010000061">
    <property type="protein sequence ID" value="KAJ9630378.1"/>
    <property type="molecule type" value="Genomic_DNA"/>
</dbReference>
<accession>A0AA38XZX6</accession>
<dbReference type="PANTHER" id="PTHR45128:SF1">
    <property type="entry name" value="S-ADENOSYLMETHIONINE-DEPENDENT METHYLTRANSFERASE RV2258C"/>
    <property type="match status" value="1"/>
</dbReference>
<comment type="caution">
    <text evidence="2">The sequence shown here is derived from an EMBL/GenBank/DDBJ whole genome shotgun (WGS) entry which is preliminary data.</text>
</comment>